<evidence type="ECO:0000313" key="2">
    <source>
        <dbReference type="EMBL" id="SDE00795.1"/>
    </source>
</evidence>
<gene>
    <name evidence="2" type="ORF">SAMN04487894_11810</name>
</gene>
<dbReference type="AlphaFoldDB" id="A0A1G6ZG23"/>
<proteinExistence type="predicted"/>
<dbReference type="EMBL" id="FMZO01000018">
    <property type="protein sequence ID" value="SDE00795.1"/>
    <property type="molecule type" value="Genomic_DNA"/>
</dbReference>
<feature type="signal peptide" evidence="1">
    <location>
        <begin position="1"/>
        <end position="19"/>
    </location>
</feature>
<dbReference type="Proteomes" id="UP000198757">
    <property type="component" value="Unassembled WGS sequence"/>
</dbReference>
<evidence type="ECO:0000313" key="3">
    <source>
        <dbReference type="Proteomes" id="UP000198757"/>
    </source>
</evidence>
<sequence>MNRLLLILPFLLLPACAPAQYYNGQVRIDSPDRSFIFQVTDAAPRLHSIHFYTWFKSGHIYTIEGSYYGRLLHGYFKVVDHEHRLAEEGRYKRGAKKGKAILTRF</sequence>
<name>A0A1G6ZG23_NIADE</name>
<feature type="chain" id="PRO_5011568699" evidence="1">
    <location>
        <begin position="20"/>
        <end position="105"/>
    </location>
</feature>
<dbReference type="OrthoDB" id="656137at2"/>
<protein>
    <submittedName>
        <fullName evidence="2">Uncharacterized protein</fullName>
    </submittedName>
</protein>
<evidence type="ECO:0000256" key="1">
    <source>
        <dbReference type="SAM" id="SignalP"/>
    </source>
</evidence>
<accession>A0A1G6ZG23</accession>
<organism evidence="2 3">
    <name type="scientific">Niabella drilacis (strain DSM 25811 / CCM 8410 / CCUG 62505 / LMG 26954 / E90)</name>
    <dbReference type="NCBI Taxonomy" id="1285928"/>
    <lineage>
        <taxon>Bacteria</taxon>
        <taxon>Pseudomonadati</taxon>
        <taxon>Bacteroidota</taxon>
        <taxon>Chitinophagia</taxon>
        <taxon>Chitinophagales</taxon>
        <taxon>Chitinophagaceae</taxon>
        <taxon>Niabella</taxon>
    </lineage>
</organism>
<dbReference type="RefSeq" id="WP_090392518.1">
    <property type="nucleotide sequence ID" value="NZ_FMZO01000018.1"/>
</dbReference>
<keyword evidence="3" id="KW-1185">Reference proteome</keyword>
<keyword evidence="1" id="KW-0732">Signal</keyword>
<reference evidence="3" key="1">
    <citation type="submission" date="2016-10" db="EMBL/GenBank/DDBJ databases">
        <authorList>
            <person name="Varghese N."/>
            <person name="Submissions S."/>
        </authorList>
    </citation>
    <scope>NUCLEOTIDE SEQUENCE [LARGE SCALE GENOMIC DNA]</scope>
    <source>
        <strain evidence="3">DSM 25811 / CCM 8410 / LMG 26954 / E90</strain>
    </source>
</reference>